<evidence type="ECO:0000313" key="3">
    <source>
        <dbReference type="Proteomes" id="UP000253208"/>
    </source>
</evidence>
<accession>A0A367G5L9</accession>
<organism evidence="2 3">
    <name type="scientific">Blautia obeum</name>
    <dbReference type="NCBI Taxonomy" id="40520"/>
    <lineage>
        <taxon>Bacteria</taxon>
        <taxon>Bacillati</taxon>
        <taxon>Bacillota</taxon>
        <taxon>Clostridia</taxon>
        <taxon>Lachnospirales</taxon>
        <taxon>Lachnospiraceae</taxon>
        <taxon>Blautia</taxon>
    </lineage>
</organism>
<proteinExistence type="predicted"/>
<dbReference type="Proteomes" id="UP000253208">
    <property type="component" value="Unassembled WGS sequence"/>
</dbReference>
<sequence>MKKFLKKLSCALLAAAMVCAMTPLAASAAINYSKTRIVYMPTSGKDLGYDEISISNIPAKQNILKSNVKVVSGGSVIALDYFGSSRFKSTTEAFRKGAKPYTHSDHFYNIGFAVKKPGTGKISFKVGNKTYTSTIKVLRYVNPLKSVSITGVKGNLAGKFKSSGHNAFRYANKTQKNAVMKCTAANGWKITGVSFNNNRTHTQYSTNYNAPNSGASSSTLHIGNLSAKQSAYISFTLRNTKNGAVQYCTLNMN</sequence>
<dbReference type="AlphaFoldDB" id="A0A367G5L9"/>
<protein>
    <recommendedName>
        <fullName evidence="4">DUF4397 domain-containing protein</fullName>
    </recommendedName>
</protein>
<feature type="signal peptide" evidence="1">
    <location>
        <begin position="1"/>
        <end position="28"/>
    </location>
</feature>
<evidence type="ECO:0000313" key="2">
    <source>
        <dbReference type="EMBL" id="RCH46012.1"/>
    </source>
</evidence>
<evidence type="ECO:0000256" key="1">
    <source>
        <dbReference type="SAM" id="SignalP"/>
    </source>
</evidence>
<reference evidence="2 3" key="1">
    <citation type="submission" date="2018-02" db="EMBL/GenBank/DDBJ databases">
        <title>Complete genome sequencing of Faecalibacterium prausnitzii strains isolated from the human gut.</title>
        <authorList>
            <person name="Fitzgerald B.C."/>
            <person name="Shkoporov A.N."/>
            <person name="Ross P.R."/>
            <person name="Hill C."/>
        </authorList>
    </citation>
    <scope>NUCLEOTIDE SEQUENCE [LARGE SCALE GENOMIC DNA]</scope>
    <source>
        <strain evidence="2 3">APC942/31-1</strain>
    </source>
</reference>
<dbReference type="RefSeq" id="WP_114001485.1">
    <property type="nucleotide sequence ID" value="NZ_PSQG01000002.1"/>
</dbReference>
<comment type="caution">
    <text evidence="2">The sequence shown here is derived from an EMBL/GenBank/DDBJ whole genome shotgun (WGS) entry which is preliminary data.</text>
</comment>
<gene>
    <name evidence="2" type="ORF">C4886_01155</name>
</gene>
<dbReference type="EMBL" id="PSQG01000002">
    <property type="protein sequence ID" value="RCH46012.1"/>
    <property type="molecule type" value="Genomic_DNA"/>
</dbReference>
<keyword evidence="1" id="KW-0732">Signal</keyword>
<evidence type="ECO:0008006" key="4">
    <source>
        <dbReference type="Google" id="ProtNLM"/>
    </source>
</evidence>
<feature type="chain" id="PRO_5016743595" description="DUF4397 domain-containing protein" evidence="1">
    <location>
        <begin position="29"/>
        <end position="253"/>
    </location>
</feature>
<name>A0A367G5L9_9FIRM</name>